<organism evidence="20 21">
    <name type="scientific">Tenebrio molitor</name>
    <name type="common">Yellow mealworm beetle</name>
    <dbReference type="NCBI Taxonomy" id="7067"/>
    <lineage>
        <taxon>Eukaryota</taxon>
        <taxon>Metazoa</taxon>
        <taxon>Ecdysozoa</taxon>
        <taxon>Arthropoda</taxon>
        <taxon>Hexapoda</taxon>
        <taxon>Insecta</taxon>
        <taxon>Pterygota</taxon>
        <taxon>Neoptera</taxon>
        <taxon>Endopterygota</taxon>
        <taxon>Coleoptera</taxon>
        <taxon>Polyphaga</taxon>
        <taxon>Cucujiformia</taxon>
        <taxon>Tenebrionidae</taxon>
        <taxon>Tenebrio</taxon>
    </lineage>
</organism>
<evidence type="ECO:0000256" key="3">
    <source>
        <dbReference type="ARBA" id="ARBA00007200"/>
    </source>
</evidence>
<feature type="transmembrane region" description="Helical" evidence="17">
    <location>
        <begin position="390"/>
        <end position="415"/>
    </location>
</feature>
<sequence length="637" mass="73904">MLNKTETPESGKPNPEHPTPPEKKDAKAKPEPIERRKEKIEEDEAKPKKVRWLTRAMAEEFTRHDVLFTTFKEALLYIVFVIAVTICTIGRRTSSMFYITQALKGQFLDKEFTTANDVGINFNDIRSATDFWHYAESLMLDSFYWEHYYNPYDPVAPAPEDDKKILFENKLLGVPRIRQVKVKNDSCIIHAYFRRLFLSCYDLYRKADEDTEPFGDGEGTAWVYSTDEQTASIPFAGKISTYEGGGFYQDLSTNRERSAELIAKLKEGLWITRVYLLATYFLVEEIREIMYFKLRFFLQFWTYIDVTIVCMATANLMTSVILFPSVDDAIEKIRDNPEKYGNLEYPGEMKILYNNFAASLLFFSYIKLFKYLNFNKTMGQLNNTLKRCALDILGFSIMFFIIFFAFAELGYLLFGSQVEDFSSFGVAMFTLLRTILGDFDYQAIEKANRVLAPIYFLSYIFFVFFVLLNMFLAIINDTYADVKTEIAIAPDEMQMTEFLKKGFYKMLQKCGCNITTFQQQKAEFNATIQQIRDALKKCGFSDLEIEMFFARYNIDPLAEVGDYDVKKIMQELEGQSMAKERMDEDTTLVHVSDFITQQERLDQIENTIKQLATKIDNLIKKLEALDNVRKAKAASQG</sequence>
<dbReference type="Gene3D" id="1.10.287.70">
    <property type="match status" value="1"/>
</dbReference>
<feature type="transmembrane region" description="Helical" evidence="17">
    <location>
        <begin position="451"/>
        <end position="475"/>
    </location>
</feature>
<feature type="compositionally biased region" description="Basic and acidic residues" evidence="16">
    <location>
        <begin position="19"/>
        <end position="40"/>
    </location>
</feature>
<dbReference type="PRINTS" id="PR00500">
    <property type="entry name" value="POLYCYSTIN1"/>
</dbReference>
<keyword evidence="12" id="KW-0325">Glycoprotein</keyword>
<dbReference type="PANTHER" id="PTHR10877:SF183">
    <property type="entry name" value="AT14535P-RELATED"/>
    <property type="match status" value="1"/>
</dbReference>
<evidence type="ECO:0000256" key="8">
    <source>
        <dbReference type="ARBA" id="ARBA00023054"/>
    </source>
</evidence>
<dbReference type="GO" id="GO:0005929">
    <property type="term" value="C:cilium"/>
    <property type="evidence" value="ECO:0007669"/>
    <property type="project" value="UniProtKB-SubCell"/>
</dbReference>
<accession>A0A8J6HAT4</accession>
<evidence type="ECO:0000256" key="4">
    <source>
        <dbReference type="ARBA" id="ARBA00022448"/>
    </source>
</evidence>
<feature type="transmembrane region" description="Helical" evidence="17">
    <location>
        <begin position="74"/>
        <end position="90"/>
    </location>
</feature>
<dbReference type="InterPro" id="IPR000434">
    <property type="entry name" value="PC1"/>
</dbReference>
<comment type="similarity">
    <text evidence="3">Belongs to the polycystin family.</text>
</comment>
<feature type="transmembrane region" description="Helical" evidence="17">
    <location>
        <begin position="300"/>
        <end position="323"/>
    </location>
</feature>
<dbReference type="AlphaFoldDB" id="A0A8J6HAT4"/>
<evidence type="ECO:0000256" key="1">
    <source>
        <dbReference type="ARBA" id="ARBA00004138"/>
    </source>
</evidence>
<keyword evidence="7 17" id="KW-1133">Transmembrane helix</keyword>
<comment type="subcellular location">
    <subcellularLocation>
        <location evidence="2">Cell membrane</location>
        <topology evidence="2">Multi-pass membrane protein</topology>
    </subcellularLocation>
    <subcellularLocation>
        <location evidence="1">Cell projection</location>
        <location evidence="1">Cilium</location>
    </subcellularLocation>
</comment>
<feature type="transmembrane region" description="Helical" evidence="17">
    <location>
        <begin position="351"/>
        <end position="369"/>
    </location>
</feature>
<keyword evidence="5" id="KW-1003">Cell membrane</keyword>
<name>A0A8J6HAT4_TENMO</name>
<keyword evidence="11" id="KW-1015">Disulfide bond</keyword>
<evidence type="ECO:0000256" key="15">
    <source>
        <dbReference type="SAM" id="Coils"/>
    </source>
</evidence>
<keyword evidence="8 15" id="KW-0175">Coiled coil</keyword>
<dbReference type="PANTHER" id="PTHR10877">
    <property type="entry name" value="POLYCYSTIN FAMILY MEMBER"/>
    <property type="match status" value="1"/>
</dbReference>
<evidence type="ECO:0000256" key="2">
    <source>
        <dbReference type="ARBA" id="ARBA00004651"/>
    </source>
</evidence>
<dbReference type="Pfam" id="PF08016">
    <property type="entry name" value="PKD_channel"/>
    <property type="match status" value="1"/>
</dbReference>
<evidence type="ECO:0000256" key="7">
    <source>
        <dbReference type="ARBA" id="ARBA00022989"/>
    </source>
</evidence>
<evidence type="ECO:0000256" key="10">
    <source>
        <dbReference type="ARBA" id="ARBA00023136"/>
    </source>
</evidence>
<dbReference type="GO" id="GO:0050982">
    <property type="term" value="P:detection of mechanical stimulus"/>
    <property type="evidence" value="ECO:0007669"/>
    <property type="project" value="TreeGrafter"/>
</dbReference>
<reference evidence="20" key="2">
    <citation type="submission" date="2021-08" db="EMBL/GenBank/DDBJ databases">
        <authorList>
            <person name="Eriksson T."/>
        </authorList>
    </citation>
    <scope>NUCLEOTIDE SEQUENCE</scope>
    <source>
        <strain evidence="20">Stoneville</strain>
        <tissue evidence="20">Whole head</tissue>
    </source>
</reference>
<evidence type="ECO:0000256" key="11">
    <source>
        <dbReference type="ARBA" id="ARBA00023157"/>
    </source>
</evidence>
<evidence type="ECO:0000259" key="19">
    <source>
        <dbReference type="Pfam" id="PF20519"/>
    </source>
</evidence>
<dbReference type="GO" id="GO:0005262">
    <property type="term" value="F:calcium channel activity"/>
    <property type="evidence" value="ECO:0007669"/>
    <property type="project" value="TreeGrafter"/>
</dbReference>
<keyword evidence="6 17" id="KW-0812">Transmembrane</keyword>
<dbReference type="SUPFAM" id="SSF81324">
    <property type="entry name" value="Voltage-gated potassium channels"/>
    <property type="match status" value="1"/>
</dbReference>
<evidence type="ECO:0000256" key="5">
    <source>
        <dbReference type="ARBA" id="ARBA00022475"/>
    </source>
</evidence>
<dbReference type="EMBL" id="JABDTM020027172">
    <property type="protein sequence ID" value="KAH0810916.1"/>
    <property type="molecule type" value="Genomic_DNA"/>
</dbReference>
<feature type="domain" description="Polycystin" evidence="19">
    <location>
        <begin position="122"/>
        <end position="273"/>
    </location>
</feature>
<keyword evidence="4" id="KW-0813">Transport</keyword>
<keyword evidence="10 17" id="KW-0472">Membrane</keyword>
<evidence type="ECO:0000256" key="14">
    <source>
        <dbReference type="ARBA" id="ARBA00023303"/>
    </source>
</evidence>
<dbReference type="Proteomes" id="UP000719412">
    <property type="component" value="Unassembled WGS sequence"/>
</dbReference>
<gene>
    <name evidence="20" type="ORF">GEV33_011871</name>
</gene>
<comment type="caution">
    <text evidence="20">The sequence shown here is derived from an EMBL/GenBank/DDBJ whole genome shotgun (WGS) entry which is preliminary data.</text>
</comment>
<evidence type="ECO:0000256" key="13">
    <source>
        <dbReference type="ARBA" id="ARBA00023273"/>
    </source>
</evidence>
<evidence type="ECO:0000256" key="16">
    <source>
        <dbReference type="SAM" id="MobiDB-lite"/>
    </source>
</evidence>
<feature type="domain" description="Polycystin cation channel PKD1/PKD2" evidence="18">
    <location>
        <begin position="275"/>
        <end position="482"/>
    </location>
</feature>
<dbReference type="Gene3D" id="1.20.5.340">
    <property type="match status" value="1"/>
</dbReference>
<dbReference type="GO" id="GO:0005886">
    <property type="term" value="C:plasma membrane"/>
    <property type="evidence" value="ECO:0007669"/>
    <property type="project" value="UniProtKB-SubCell"/>
</dbReference>
<keyword evidence="9" id="KW-0406">Ion transport</keyword>
<feature type="region of interest" description="Disordered" evidence="16">
    <location>
        <begin position="1"/>
        <end position="44"/>
    </location>
</feature>
<evidence type="ECO:0000313" key="20">
    <source>
        <dbReference type="EMBL" id="KAH0810916.1"/>
    </source>
</evidence>
<evidence type="ECO:0000259" key="18">
    <source>
        <dbReference type="Pfam" id="PF08016"/>
    </source>
</evidence>
<dbReference type="InterPro" id="IPR051223">
    <property type="entry name" value="Polycystin"/>
</dbReference>
<dbReference type="InterPro" id="IPR046791">
    <property type="entry name" value="Polycystin_dom"/>
</dbReference>
<dbReference type="Pfam" id="PF20519">
    <property type="entry name" value="Polycystin_dom"/>
    <property type="match status" value="1"/>
</dbReference>
<evidence type="ECO:0000256" key="6">
    <source>
        <dbReference type="ARBA" id="ARBA00022692"/>
    </source>
</evidence>
<protein>
    <submittedName>
        <fullName evidence="20">Uncharacterized protein</fullName>
    </submittedName>
</protein>
<feature type="coiled-coil region" evidence="15">
    <location>
        <begin position="594"/>
        <end position="628"/>
    </location>
</feature>
<reference evidence="20" key="1">
    <citation type="journal article" date="2020" name="J Insects Food Feed">
        <title>The yellow mealworm (Tenebrio molitor) genome: a resource for the emerging insects as food and feed industry.</title>
        <authorList>
            <person name="Eriksson T."/>
            <person name="Andere A."/>
            <person name="Kelstrup H."/>
            <person name="Emery V."/>
            <person name="Picard C."/>
        </authorList>
    </citation>
    <scope>NUCLEOTIDE SEQUENCE</scope>
    <source>
        <strain evidence="20">Stoneville</strain>
        <tissue evidence="20">Whole head</tissue>
    </source>
</reference>
<evidence type="ECO:0000256" key="9">
    <source>
        <dbReference type="ARBA" id="ARBA00023065"/>
    </source>
</evidence>
<evidence type="ECO:0000313" key="21">
    <source>
        <dbReference type="Proteomes" id="UP000719412"/>
    </source>
</evidence>
<proteinExistence type="inferred from homology"/>
<evidence type="ECO:0000256" key="12">
    <source>
        <dbReference type="ARBA" id="ARBA00023180"/>
    </source>
</evidence>
<keyword evidence="21" id="KW-1185">Reference proteome</keyword>
<dbReference type="InterPro" id="IPR013122">
    <property type="entry name" value="PKD1_2_channel"/>
</dbReference>
<dbReference type="FunFam" id="1.10.287.70:FF:000055">
    <property type="entry name" value="Polycystic kidney disease 2-like 1"/>
    <property type="match status" value="1"/>
</dbReference>
<evidence type="ECO:0000256" key="17">
    <source>
        <dbReference type="SAM" id="Phobius"/>
    </source>
</evidence>
<keyword evidence="14" id="KW-0407">Ion channel</keyword>
<keyword evidence="13" id="KW-0966">Cell projection</keyword>